<protein>
    <submittedName>
        <fullName evidence="1">Uncharacterized protein</fullName>
    </submittedName>
</protein>
<dbReference type="OrthoDB" id="2678260at2"/>
<organism evidence="1 2">
    <name type="scientific">Paenibacillus thiaminolyticus</name>
    <name type="common">Bacillus thiaminolyticus</name>
    <dbReference type="NCBI Taxonomy" id="49283"/>
    <lineage>
        <taxon>Bacteria</taxon>
        <taxon>Bacillati</taxon>
        <taxon>Bacillota</taxon>
        <taxon>Bacilli</taxon>
        <taxon>Bacillales</taxon>
        <taxon>Paenibacillaceae</taxon>
        <taxon>Paenibacillus</taxon>
    </lineage>
</organism>
<gene>
    <name evidence="1" type="ORF">DQX05_22020</name>
</gene>
<comment type="caution">
    <text evidence="1">The sequence shown here is derived from an EMBL/GenBank/DDBJ whole genome shotgun (WGS) entry which is preliminary data.</text>
</comment>
<reference evidence="1 2" key="1">
    <citation type="submission" date="2018-09" db="EMBL/GenBank/DDBJ databases">
        <title>Paenibacillus SK2017-BO5.</title>
        <authorList>
            <person name="Piskunova J.V."/>
            <person name="Dubiley S.A."/>
            <person name="Severinov K.V."/>
        </authorList>
    </citation>
    <scope>NUCLEOTIDE SEQUENCE [LARGE SCALE GENOMIC DNA]</scope>
    <source>
        <strain evidence="1 2">BO5</strain>
    </source>
</reference>
<proteinExistence type="predicted"/>
<dbReference type="AlphaFoldDB" id="A0A3A3GDN5"/>
<sequence length="159" mass="18713">MGVVVPFKRKKSPGIRDLFDGISIDKYYQHFESANEWLEHKKEITTYFGYPEKPPIAPPRKDMNWYVDVERNFGVWVLNTSKKPLIANHNLVWGWSPFIRKTTAPVHEPLHLENAESRVYIAWIVDKDGYGQYGTVDKLGQVWIPHPRPHNWIDHNHVK</sequence>
<name>A0A3A3GDN5_PANTH</name>
<dbReference type="EMBL" id="QYZD01000025">
    <property type="protein sequence ID" value="RJG21378.1"/>
    <property type="molecule type" value="Genomic_DNA"/>
</dbReference>
<dbReference type="RefSeq" id="WP_119795613.1">
    <property type="nucleotide sequence ID" value="NZ_QYZD01000025.1"/>
</dbReference>
<accession>A0A3A3GDN5</accession>
<evidence type="ECO:0000313" key="2">
    <source>
        <dbReference type="Proteomes" id="UP000266177"/>
    </source>
</evidence>
<evidence type="ECO:0000313" key="1">
    <source>
        <dbReference type="EMBL" id="RJG21378.1"/>
    </source>
</evidence>
<dbReference type="Proteomes" id="UP000266177">
    <property type="component" value="Unassembled WGS sequence"/>
</dbReference>